<accession>A0A3A9AJV5</accession>
<evidence type="ECO:0000259" key="1">
    <source>
        <dbReference type="PROSITE" id="PS50844"/>
    </source>
</evidence>
<dbReference type="InterPro" id="IPR036732">
    <property type="entry name" value="AFP_Neu5c_C_sf"/>
</dbReference>
<feature type="domain" description="AFP-like" evidence="1">
    <location>
        <begin position="309"/>
        <end position="365"/>
    </location>
</feature>
<dbReference type="SUPFAM" id="SSF51569">
    <property type="entry name" value="Aldolase"/>
    <property type="match status" value="1"/>
</dbReference>
<dbReference type="Gene3D" id="3.90.1210.10">
    <property type="entry name" value="Antifreeze-like/N-acetylneuraminic acid synthase C-terminal domain"/>
    <property type="match status" value="1"/>
</dbReference>
<dbReference type="PANTHER" id="PTHR42966">
    <property type="entry name" value="N-ACETYLNEURAMINATE SYNTHASE"/>
    <property type="match status" value="1"/>
</dbReference>
<dbReference type="NCBIfam" id="TIGR03586">
    <property type="entry name" value="PseI"/>
    <property type="match status" value="1"/>
</dbReference>
<dbReference type="EC" id="2.5.1.97" evidence="2"/>
<dbReference type="PANTHER" id="PTHR42966:SF2">
    <property type="entry name" value="PSEUDAMINIC ACID SYNTHASE"/>
    <property type="match status" value="1"/>
</dbReference>
<dbReference type="PROSITE" id="PS50844">
    <property type="entry name" value="AFP_LIKE"/>
    <property type="match status" value="1"/>
</dbReference>
<dbReference type="SUPFAM" id="SSF51269">
    <property type="entry name" value="AFP III-like domain"/>
    <property type="match status" value="1"/>
</dbReference>
<dbReference type="InterPro" id="IPR013132">
    <property type="entry name" value="PseI/NeuA/B-like_N"/>
</dbReference>
<dbReference type="EMBL" id="RAYQ01000008">
    <property type="protein sequence ID" value="RKI91722.1"/>
    <property type="molecule type" value="Genomic_DNA"/>
</dbReference>
<dbReference type="Gene3D" id="3.20.20.70">
    <property type="entry name" value="Aldolase class I"/>
    <property type="match status" value="1"/>
</dbReference>
<dbReference type="SMART" id="SM00858">
    <property type="entry name" value="SAF"/>
    <property type="match status" value="1"/>
</dbReference>
<dbReference type="InterPro" id="IPR051690">
    <property type="entry name" value="PseI-like"/>
</dbReference>
<reference evidence="2 3" key="1">
    <citation type="submission" date="2018-09" db="EMBL/GenBank/DDBJ databases">
        <title>Murine metabolic-syndrome-specific gut microbial biobank.</title>
        <authorList>
            <person name="Liu C."/>
        </authorList>
    </citation>
    <scope>NUCLEOTIDE SEQUENCE [LARGE SCALE GENOMIC DNA]</scope>
    <source>
        <strain evidence="2 3">0.1xD8-82</strain>
    </source>
</reference>
<name>A0A3A9AJV5_9FIRM</name>
<gene>
    <name evidence="2" type="primary">pseI</name>
    <name evidence="2" type="ORF">D7V94_08960</name>
</gene>
<evidence type="ECO:0000313" key="2">
    <source>
        <dbReference type="EMBL" id="RKI91722.1"/>
    </source>
</evidence>
<dbReference type="CDD" id="cd11615">
    <property type="entry name" value="SAF_NeuB_like"/>
    <property type="match status" value="1"/>
</dbReference>
<evidence type="ECO:0000313" key="3">
    <source>
        <dbReference type="Proteomes" id="UP000280696"/>
    </source>
</evidence>
<dbReference type="RefSeq" id="WP_120468922.1">
    <property type="nucleotide sequence ID" value="NZ_CATAJS010000001.1"/>
</dbReference>
<organism evidence="2 3">
    <name type="scientific">Parablautia intestinalis</name>
    <dbReference type="NCBI Taxonomy" id="2320100"/>
    <lineage>
        <taxon>Bacteria</taxon>
        <taxon>Bacillati</taxon>
        <taxon>Bacillota</taxon>
        <taxon>Clostridia</taxon>
        <taxon>Lachnospirales</taxon>
        <taxon>Lachnospiraceae</taxon>
        <taxon>Parablautia</taxon>
    </lineage>
</organism>
<proteinExistence type="predicted"/>
<dbReference type="InterPro" id="IPR013785">
    <property type="entry name" value="Aldolase_TIM"/>
</dbReference>
<dbReference type="Proteomes" id="UP000280696">
    <property type="component" value="Unassembled WGS sequence"/>
</dbReference>
<dbReference type="Pfam" id="PF08666">
    <property type="entry name" value="SAF"/>
    <property type="match status" value="1"/>
</dbReference>
<dbReference type="GO" id="GO:0016051">
    <property type="term" value="P:carbohydrate biosynthetic process"/>
    <property type="evidence" value="ECO:0007669"/>
    <property type="project" value="InterPro"/>
</dbReference>
<protein>
    <submittedName>
        <fullName evidence="2">Pseudaminic acid synthase</fullName>
        <ecNumber evidence="2">2.5.1.97</ecNumber>
    </submittedName>
</protein>
<dbReference type="InterPro" id="IPR057736">
    <property type="entry name" value="SAF_PseI/NeuA/NeuB"/>
</dbReference>
<keyword evidence="3" id="KW-1185">Reference proteome</keyword>
<sequence>MNHLNLNQPAPDDFCWNKNIKIGSRIISDDSPVFIVAEISANHNQDYNRAVEIIHAAKQAGADAVKLQTYTADTITLDCDDPCFQINEGTIWDGTTLYRLYQQAYTPWEWQPGLKDEANRLGIECFSSPFDFSSVDFLEKMDVPAYKIASYEINDIPLIRKIARLRKPVIFATGVAYPEDIERALGVCREEGNTDVILLKCVSSYPTPYEEVNLNVIPALSKTYGCLVGISDHTMGTIVSAGSIALGVKMVEKHFTLRRSDGGPDSAFSMEPDEFAQMVKDIRIMEKALGTSRYQLTETQKLEHQGSRSLFVVKDISPGEVLTPENIRSIRPGNGLHTMYYETVLGKKAKTFLRKGTPLQWDLID</sequence>
<dbReference type="InterPro" id="IPR020030">
    <property type="entry name" value="Pseudaminic_synth_PseI"/>
</dbReference>
<dbReference type="AlphaFoldDB" id="A0A3A9AJV5"/>
<keyword evidence="2" id="KW-0808">Transferase</keyword>
<dbReference type="InterPro" id="IPR006190">
    <property type="entry name" value="SAF_AFP_Neu5Ac"/>
</dbReference>
<dbReference type="OrthoDB" id="9814210at2"/>
<dbReference type="GO" id="GO:0047444">
    <property type="term" value="F:N-acylneuraminate-9-phosphate synthase activity"/>
    <property type="evidence" value="ECO:0007669"/>
    <property type="project" value="TreeGrafter"/>
</dbReference>
<dbReference type="InterPro" id="IPR013974">
    <property type="entry name" value="SAF"/>
</dbReference>
<comment type="caution">
    <text evidence="2">The sequence shown here is derived from an EMBL/GenBank/DDBJ whole genome shotgun (WGS) entry which is preliminary data.</text>
</comment>
<dbReference type="Pfam" id="PF03102">
    <property type="entry name" value="NeuB"/>
    <property type="match status" value="1"/>
</dbReference>